<dbReference type="InterPro" id="IPR037171">
    <property type="entry name" value="NagB/RpiA_transferase-like"/>
</dbReference>
<dbReference type="PANTHER" id="PTHR11054">
    <property type="entry name" value="6-PHOSPHOGLUCONOLACTONASE"/>
    <property type="match status" value="1"/>
</dbReference>
<dbReference type="SUPFAM" id="SSF100950">
    <property type="entry name" value="NagB/RpiA/CoA transferase-like"/>
    <property type="match status" value="1"/>
</dbReference>
<comment type="pathway">
    <text evidence="3 7">Carbohydrate degradation; pentose phosphate pathway; D-ribulose 5-phosphate from D-glucose 6-phosphate (oxidative stage): step 2/3.</text>
</comment>
<evidence type="ECO:0000256" key="1">
    <source>
        <dbReference type="ARBA" id="ARBA00000832"/>
    </source>
</evidence>
<evidence type="ECO:0000256" key="5">
    <source>
        <dbReference type="ARBA" id="ARBA00013198"/>
    </source>
</evidence>
<evidence type="ECO:0000256" key="6">
    <source>
        <dbReference type="ARBA" id="ARBA00020337"/>
    </source>
</evidence>
<keyword evidence="10" id="KW-1185">Reference proteome</keyword>
<evidence type="ECO:0000256" key="4">
    <source>
        <dbReference type="ARBA" id="ARBA00010662"/>
    </source>
</evidence>
<evidence type="ECO:0000313" key="10">
    <source>
        <dbReference type="Proteomes" id="UP000653674"/>
    </source>
</evidence>
<accession>A0A8J3PPR8</accession>
<reference evidence="9" key="1">
    <citation type="submission" date="2021-01" db="EMBL/GenBank/DDBJ databases">
        <title>Whole genome shotgun sequence of Planosporangium flavigriseum NBRC 105377.</title>
        <authorList>
            <person name="Komaki H."/>
            <person name="Tamura T."/>
        </authorList>
    </citation>
    <scope>NUCLEOTIDE SEQUENCE</scope>
    <source>
        <strain evidence="9">NBRC 105377</strain>
    </source>
</reference>
<dbReference type="Gene3D" id="3.40.50.1360">
    <property type="match status" value="1"/>
</dbReference>
<dbReference type="GO" id="GO:0006098">
    <property type="term" value="P:pentose-phosphate shunt"/>
    <property type="evidence" value="ECO:0007669"/>
    <property type="project" value="UniProtKB-UniPathway"/>
</dbReference>
<dbReference type="EMBL" id="BONU01000067">
    <property type="protein sequence ID" value="GIG76654.1"/>
    <property type="molecule type" value="Genomic_DNA"/>
</dbReference>
<protein>
    <recommendedName>
        <fullName evidence="6 7">6-phosphogluconolactonase</fullName>
        <shortName evidence="7">6PGL</shortName>
        <ecNumber evidence="5 7">3.1.1.31</ecNumber>
    </recommendedName>
</protein>
<comment type="caution">
    <text evidence="9">The sequence shown here is derived from an EMBL/GenBank/DDBJ whole genome shotgun (WGS) entry which is preliminary data.</text>
</comment>
<dbReference type="NCBIfam" id="TIGR01198">
    <property type="entry name" value="pgl"/>
    <property type="match status" value="1"/>
</dbReference>
<dbReference type="InterPro" id="IPR006148">
    <property type="entry name" value="Glc/Gal-6P_isomerase"/>
</dbReference>
<comment type="function">
    <text evidence="2 7">Hydrolysis of 6-phosphogluconolactone to 6-phosphogluconate.</text>
</comment>
<dbReference type="GO" id="GO:0005975">
    <property type="term" value="P:carbohydrate metabolic process"/>
    <property type="evidence" value="ECO:0007669"/>
    <property type="project" value="UniProtKB-UniRule"/>
</dbReference>
<dbReference type="RefSeq" id="WP_168079668.1">
    <property type="nucleotide sequence ID" value="NZ_BAAAQJ010000029.1"/>
</dbReference>
<comment type="similarity">
    <text evidence="4 7">Belongs to the glucosamine/galactosamine-6-phosphate isomerase family. 6-phosphogluconolactonase subfamily.</text>
</comment>
<evidence type="ECO:0000256" key="7">
    <source>
        <dbReference type="RuleBase" id="RU365095"/>
    </source>
</evidence>
<dbReference type="CDD" id="cd01400">
    <property type="entry name" value="6PGL"/>
    <property type="match status" value="1"/>
</dbReference>
<proteinExistence type="inferred from homology"/>
<dbReference type="AlphaFoldDB" id="A0A8J3PPR8"/>
<sequence>MTGVVERRIGYVPKVFVYPDGPQLVASVAGRLATRVAALQAEKGTASVVLTGGRTGIALLAELTAGSGHSAVDWSRVDFFWGDDRFVSSDNPDRNARQAYEALLDHLPVDPRRVHVMEPANGRFGYDPDAAAAAYEELLVRYGDATGGPLFDICLLGVGEEGHVASVFPDSPAVHEERRMVVAVRDCPKPPPTRISLTLPTIRRSDQVWLITTGAAKAEAVAAAVCGADQRSLPAAGARGLDCTLWFVDAEAARGLSRR</sequence>
<keyword evidence="7" id="KW-0378">Hydrolase</keyword>
<dbReference type="UniPathway" id="UPA00115">
    <property type="reaction ID" value="UER00409"/>
</dbReference>
<feature type="domain" description="Glucosamine/galactosamine-6-phosphate isomerase" evidence="8">
    <location>
        <begin position="21"/>
        <end position="244"/>
    </location>
</feature>
<comment type="catalytic activity">
    <reaction evidence="1 7">
        <text>6-phospho-D-glucono-1,5-lactone + H2O = 6-phospho-D-gluconate + H(+)</text>
        <dbReference type="Rhea" id="RHEA:12556"/>
        <dbReference type="ChEBI" id="CHEBI:15377"/>
        <dbReference type="ChEBI" id="CHEBI:15378"/>
        <dbReference type="ChEBI" id="CHEBI:57955"/>
        <dbReference type="ChEBI" id="CHEBI:58759"/>
        <dbReference type="EC" id="3.1.1.31"/>
    </reaction>
</comment>
<evidence type="ECO:0000256" key="3">
    <source>
        <dbReference type="ARBA" id="ARBA00004961"/>
    </source>
</evidence>
<organism evidence="9 10">
    <name type="scientific">Planosporangium flavigriseum</name>
    <dbReference type="NCBI Taxonomy" id="373681"/>
    <lineage>
        <taxon>Bacteria</taxon>
        <taxon>Bacillati</taxon>
        <taxon>Actinomycetota</taxon>
        <taxon>Actinomycetes</taxon>
        <taxon>Micromonosporales</taxon>
        <taxon>Micromonosporaceae</taxon>
        <taxon>Planosporangium</taxon>
    </lineage>
</organism>
<dbReference type="InterPro" id="IPR039104">
    <property type="entry name" value="6PGL"/>
</dbReference>
<dbReference type="Proteomes" id="UP000653674">
    <property type="component" value="Unassembled WGS sequence"/>
</dbReference>
<dbReference type="InterPro" id="IPR005900">
    <property type="entry name" value="6-phosphogluconolactonase_DevB"/>
</dbReference>
<dbReference type="Pfam" id="PF01182">
    <property type="entry name" value="Glucosamine_iso"/>
    <property type="match status" value="1"/>
</dbReference>
<dbReference type="EC" id="3.1.1.31" evidence="5 7"/>
<evidence type="ECO:0000313" key="9">
    <source>
        <dbReference type="EMBL" id="GIG76654.1"/>
    </source>
</evidence>
<dbReference type="GO" id="GO:0017057">
    <property type="term" value="F:6-phosphogluconolactonase activity"/>
    <property type="evidence" value="ECO:0007669"/>
    <property type="project" value="UniProtKB-UniRule"/>
</dbReference>
<evidence type="ECO:0000256" key="2">
    <source>
        <dbReference type="ARBA" id="ARBA00002681"/>
    </source>
</evidence>
<evidence type="ECO:0000259" key="8">
    <source>
        <dbReference type="Pfam" id="PF01182"/>
    </source>
</evidence>
<gene>
    <name evidence="9" type="primary">pgl_2</name>
    <name evidence="7" type="synonym">pgl</name>
    <name evidence="9" type="ORF">Pfl04_50580</name>
</gene>
<dbReference type="PANTHER" id="PTHR11054:SF0">
    <property type="entry name" value="6-PHOSPHOGLUCONOLACTONASE"/>
    <property type="match status" value="1"/>
</dbReference>
<name>A0A8J3PPR8_9ACTN</name>